<dbReference type="Gene3D" id="4.10.240.10">
    <property type="entry name" value="Zn(2)-C6 fungal-type DNA-binding domain"/>
    <property type="match status" value="1"/>
</dbReference>
<comment type="subcellular location">
    <subcellularLocation>
        <location evidence="1">Nucleus</location>
    </subcellularLocation>
</comment>
<gene>
    <name evidence="4" type="ORF">P154DRAFT_298035</name>
</gene>
<organism evidence="4 5">
    <name type="scientific">Amniculicola lignicola CBS 123094</name>
    <dbReference type="NCBI Taxonomy" id="1392246"/>
    <lineage>
        <taxon>Eukaryota</taxon>
        <taxon>Fungi</taxon>
        <taxon>Dikarya</taxon>
        <taxon>Ascomycota</taxon>
        <taxon>Pezizomycotina</taxon>
        <taxon>Dothideomycetes</taxon>
        <taxon>Pleosporomycetidae</taxon>
        <taxon>Pleosporales</taxon>
        <taxon>Amniculicolaceae</taxon>
        <taxon>Amniculicola</taxon>
    </lineage>
</organism>
<dbReference type="PANTHER" id="PTHR37534:SF7">
    <property type="entry name" value="TRANSCRIPTIONAL ACTIVATOR PROTEIN UGA3"/>
    <property type="match status" value="1"/>
</dbReference>
<reference evidence="4" key="1">
    <citation type="journal article" date="2020" name="Stud. Mycol.">
        <title>101 Dothideomycetes genomes: a test case for predicting lifestyles and emergence of pathogens.</title>
        <authorList>
            <person name="Haridas S."/>
            <person name="Albert R."/>
            <person name="Binder M."/>
            <person name="Bloem J."/>
            <person name="Labutti K."/>
            <person name="Salamov A."/>
            <person name="Andreopoulos B."/>
            <person name="Baker S."/>
            <person name="Barry K."/>
            <person name="Bills G."/>
            <person name="Bluhm B."/>
            <person name="Cannon C."/>
            <person name="Castanera R."/>
            <person name="Culley D."/>
            <person name="Daum C."/>
            <person name="Ezra D."/>
            <person name="Gonzalez J."/>
            <person name="Henrissat B."/>
            <person name="Kuo A."/>
            <person name="Liang C."/>
            <person name="Lipzen A."/>
            <person name="Lutzoni F."/>
            <person name="Magnuson J."/>
            <person name="Mondo S."/>
            <person name="Nolan M."/>
            <person name="Ohm R."/>
            <person name="Pangilinan J."/>
            <person name="Park H.-J."/>
            <person name="Ramirez L."/>
            <person name="Alfaro M."/>
            <person name="Sun H."/>
            <person name="Tritt A."/>
            <person name="Yoshinaga Y."/>
            <person name="Zwiers L.-H."/>
            <person name="Turgeon B."/>
            <person name="Goodwin S."/>
            <person name="Spatafora J."/>
            <person name="Crous P."/>
            <person name="Grigoriev I."/>
        </authorList>
    </citation>
    <scope>NUCLEOTIDE SEQUENCE</scope>
    <source>
        <strain evidence="4">CBS 123094</strain>
    </source>
</reference>
<dbReference type="SMART" id="SM00066">
    <property type="entry name" value="GAL4"/>
    <property type="match status" value="1"/>
</dbReference>
<evidence type="ECO:0000313" key="5">
    <source>
        <dbReference type="Proteomes" id="UP000799779"/>
    </source>
</evidence>
<dbReference type="GO" id="GO:0008270">
    <property type="term" value="F:zinc ion binding"/>
    <property type="evidence" value="ECO:0007669"/>
    <property type="project" value="InterPro"/>
</dbReference>
<dbReference type="CDD" id="cd00067">
    <property type="entry name" value="GAL4"/>
    <property type="match status" value="1"/>
</dbReference>
<dbReference type="GO" id="GO:0000981">
    <property type="term" value="F:DNA-binding transcription factor activity, RNA polymerase II-specific"/>
    <property type="evidence" value="ECO:0007669"/>
    <property type="project" value="InterPro"/>
</dbReference>
<evidence type="ECO:0000256" key="1">
    <source>
        <dbReference type="ARBA" id="ARBA00004123"/>
    </source>
</evidence>
<evidence type="ECO:0000313" key="4">
    <source>
        <dbReference type="EMBL" id="KAF1997064.1"/>
    </source>
</evidence>
<dbReference type="GO" id="GO:0000976">
    <property type="term" value="F:transcription cis-regulatory region binding"/>
    <property type="evidence" value="ECO:0007669"/>
    <property type="project" value="TreeGrafter"/>
</dbReference>
<evidence type="ECO:0000259" key="3">
    <source>
        <dbReference type="PROSITE" id="PS50048"/>
    </source>
</evidence>
<accession>A0A6A5W873</accession>
<dbReference type="OrthoDB" id="3509362at2759"/>
<dbReference type="PROSITE" id="PS50048">
    <property type="entry name" value="ZN2_CY6_FUNGAL_2"/>
    <property type="match status" value="1"/>
</dbReference>
<dbReference type="InterPro" id="IPR036864">
    <property type="entry name" value="Zn2-C6_fun-type_DNA-bd_sf"/>
</dbReference>
<dbReference type="Pfam" id="PF11951">
    <property type="entry name" value="Fungal_trans_2"/>
    <property type="match status" value="1"/>
</dbReference>
<dbReference type="GO" id="GO:0045944">
    <property type="term" value="P:positive regulation of transcription by RNA polymerase II"/>
    <property type="evidence" value="ECO:0007669"/>
    <property type="project" value="TreeGrafter"/>
</dbReference>
<dbReference type="AlphaFoldDB" id="A0A6A5W873"/>
<dbReference type="SUPFAM" id="SSF57701">
    <property type="entry name" value="Zn2/Cys6 DNA-binding domain"/>
    <property type="match status" value="1"/>
</dbReference>
<dbReference type="PROSITE" id="PS00463">
    <property type="entry name" value="ZN2_CY6_FUNGAL_1"/>
    <property type="match status" value="1"/>
</dbReference>
<dbReference type="EMBL" id="ML977617">
    <property type="protein sequence ID" value="KAF1997064.1"/>
    <property type="molecule type" value="Genomic_DNA"/>
</dbReference>
<dbReference type="Proteomes" id="UP000799779">
    <property type="component" value="Unassembled WGS sequence"/>
</dbReference>
<dbReference type="InterPro" id="IPR001138">
    <property type="entry name" value="Zn2Cys6_DnaBD"/>
</dbReference>
<dbReference type="PANTHER" id="PTHR37534">
    <property type="entry name" value="TRANSCRIPTIONAL ACTIVATOR PROTEIN UGA3"/>
    <property type="match status" value="1"/>
</dbReference>
<proteinExistence type="predicted"/>
<name>A0A6A5W873_9PLEO</name>
<feature type="domain" description="Zn(2)-C6 fungal-type" evidence="3">
    <location>
        <begin position="18"/>
        <end position="48"/>
    </location>
</feature>
<dbReference type="GO" id="GO:0005634">
    <property type="term" value="C:nucleus"/>
    <property type="evidence" value="ECO:0007669"/>
    <property type="project" value="UniProtKB-SubCell"/>
</dbReference>
<evidence type="ECO:0000256" key="2">
    <source>
        <dbReference type="ARBA" id="ARBA00023242"/>
    </source>
</evidence>
<dbReference type="InterPro" id="IPR021858">
    <property type="entry name" value="Fun_TF"/>
</dbReference>
<protein>
    <submittedName>
        <fullName evidence="4">Putative Zn(II)2Cys6 transcription factor-like protein</fullName>
    </submittedName>
</protein>
<sequence>MGEVRPRQRKFAPRSRTGCKTCRARRKRCDGQRPECLNCTRLNMKCEWEAPRRIVPDSAPHIETSTPEQGILSLGTRLDPWEILPGNPATEREHLLSYYVEGFVPSISVATTPSSFYTNLYIPMAFQSEGILDAILAMSSSQLAKRSTDPERARHLQDVSYKHQAKCHLYLKDRISPSGKPLKDTYPVIGIILHLVGLEALNGTTSTKWLSQMNCVRRILGGLYAQPHTMESWELASLRRHFTYHDVMASLMEGVVETGKRSSSDTDFSVLHSPSVSSEIDPLMGISYYLCALICRIQYVTTPNPAFPHVTQAAFISLENDIQMWTYDSPLMSPNIDTPLALDLIALAECYRLAALIQLYRTSDSHKVLVPACASRAMQFIIRIPPGSPAESSLLYPLFLAAAELEDEEERMKCDQRLTAIQNRNRYGNVSNVQKVLREVWKPLAAGTVRRDWEDVLKELGWSFTLG</sequence>
<keyword evidence="5" id="KW-1185">Reference proteome</keyword>
<keyword evidence="2" id="KW-0539">Nucleus</keyword>
<dbReference type="Pfam" id="PF00172">
    <property type="entry name" value="Zn_clus"/>
    <property type="match status" value="1"/>
</dbReference>